<gene>
    <name evidence="2" type="ORF">NCTC12221_00113</name>
</gene>
<name>A0A377JLN7_9HELI</name>
<dbReference type="EMBL" id="UGHZ01000001">
    <property type="protein sequence ID" value="STP08700.1"/>
    <property type="molecule type" value="Genomic_DNA"/>
</dbReference>
<dbReference type="Proteomes" id="UP000255335">
    <property type="component" value="Unassembled WGS sequence"/>
</dbReference>
<dbReference type="Pfam" id="PF14899">
    <property type="entry name" value="DUF4492"/>
    <property type="match status" value="1"/>
</dbReference>
<dbReference type="AlphaFoldDB" id="A0A377JLN7"/>
<sequence length="88" mass="10153">MGFFKKSLLLYVDGFKNLKVGKILWKVIFIKLIVIFAVLKVFVYDKNLSQMSDFEEKSAFVLDNLTQSQRPIQNLAPSHNFTQSPTKP</sequence>
<evidence type="ECO:0000313" key="2">
    <source>
        <dbReference type="EMBL" id="STP08700.1"/>
    </source>
</evidence>
<protein>
    <recommendedName>
        <fullName evidence="4">DUF4492 domain-containing protein</fullName>
    </recommendedName>
</protein>
<organism evidence="2 3">
    <name type="scientific">Helicobacter cinaedi</name>
    <dbReference type="NCBI Taxonomy" id="213"/>
    <lineage>
        <taxon>Bacteria</taxon>
        <taxon>Pseudomonadati</taxon>
        <taxon>Campylobacterota</taxon>
        <taxon>Epsilonproteobacteria</taxon>
        <taxon>Campylobacterales</taxon>
        <taxon>Helicobacteraceae</taxon>
        <taxon>Helicobacter</taxon>
    </lineage>
</organism>
<proteinExistence type="predicted"/>
<evidence type="ECO:0000313" key="3">
    <source>
        <dbReference type="Proteomes" id="UP000255335"/>
    </source>
</evidence>
<keyword evidence="1" id="KW-0812">Transmembrane</keyword>
<reference evidence="2 3" key="1">
    <citation type="submission" date="2018-06" db="EMBL/GenBank/DDBJ databases">
        <authorList>
            <consortium name="Pathogen Informatics"/>
            <person name="Doyle S."/>
        </authorList>
    </citation>
    <scope>NUCLEOTIDE SEQUENCE [LARGE SCALE GENOMIC DNA]</scope>
    <source>
        <strain evidence="2 3">NCTC12221</strain>
    </source>
</reference>
<dbReference type="InterPro" id="IPR027853">
    <property type="entry name" value="DUF4492"/>
</dbReference>
<dbReference type="RefSeq" id="WP_115025549.1">
    <property type="nucleotide sequence ID" value="NZ_UGHZ01000001.1"/>
</dbReference>
<accession>A0A377JLN7</accession>
<evidence type="ECO:0008006" key="4">
    <source>
        <dbReference type="Google" id="ProtNLM"/>
    </source>
</evidence>
<evidence type="ECO:0000256" key="1">
    <source>
        <dbReference type="SAM" id="Phobius"/>
    </source>
</evidence>
<keyword evidence="1" id="KW-0472">Membrane</keyword>
<keyword evidence="1" id="KW-1133">Transmembrane helix</keyword>
<feature type="transmembrane region" description="Helical" evidence="1">
    <location>
        <begin position="23"/>
        <end position="43"/>
    </location>
</feature>